<dbReference type="AlphaFoldDB" id="A0A183HLD0"/>
<evidence type="ECO:0000313" key="5">
    <source>
        <dbReference type="WBParaSite" id="OFLC_0000829101-mRNA-1"/>
    </source>
</evidence>
<protein>
    <submittedName>
        <fullName evidence="5">Ig-like domain-containing protein</fullName>
    </submittedName>
</protein>
<reference evidence="3 4" key="2">
    <citation type="submission" date="2018-11" db="EMBL/GenBank/DDBJ databases">
        <authorList>
            <consortium name="Pathogen Informatics"/>
        </authorList>
    </citation>
    <scope>NUCLEOTIDE SEQUENCE [LARGE SCALE GENOMIC DNA]</scope>
</reference>
<dbReference type="InterPro" id="IPR007110">
    <property type="entry name" value="Ig-like_dom"/>
</dbReference>
<keyword evidence="4" id="KW-1185">Reference proteome</keyword>
<dbReference type="STRING" id="387005.A0A183HLD0"/>
<keyword evidence="1" id="KW-1133">Transmembrane helix</keyword>
<evidence type="ECO:0000313" key="4">
    <source>
        <dbReference type="Proteomes" id="UP000267606"/>
    </source>
</evidence>
<proteinExistence type="predicted"/>
<evidence type="ECO:0000313" key="3">
    <source>
        <dbReference type="EMBL" id="VDO54969.1"/>
    </source>
</evidence>
<gene>
    <name evidence="3" type="ORF">OFLC_LOCUS8291</name>
</gene>
<keyword evidence="1" id="KW-0472">Membrane</keyword>
<sequence>MARNVFCNKWEKLVQQYVLKSGLLNCKRGCSFSFVIFSILLQLEIIILPLGATLLDKGRDGYPLVIDNYVQYHNWKRSTDALTRTQLRRSSDYKSSSNSITSTSILNTTLLGNEIIFDKWKHAKSISDDQPQQYQSGQFVLFTFIVIHNSQTKLFTTKSPQIFVIELQPQEEITVTCRASLLGLGEDMDVMWWKDDEFITTANSTLILDDQNSVSI</sequence>
<evidence type="ECO:0000259" key="2">
    <source>
        <dbReference type="PROSITE" id="PS50835"/>
    </source>
</evidence>
<dbReference type="PROSITE" id="PS50835">
    <property type="entry name" value="IG_LIKE"/>
    <property type="match status" value="1"/>
</dbReference>
<dbReference type="EMBL" id="UZAJ01009245">
    <property type="protein sequence ID" value="VDO54969.1"/>
    <property type="molecule type" value="Genomic_DNA"/>
</dbReference>
<accession>A0A183HLD0</accession>
<dbReference type="WBParaSite" id="OFLC_0000829101-mRNA-1">
    <property type="protein sequence ID" value="OFLC_0000829101-mRNA-1"/>
    <property type="gene ID" value="OFLC_0000829101"/>
</dbReference>
<feature type="transmembrane region" description="Helical" evidence="1">
    <location>
        <begin position="32"/>
        <end position="55"/>
    </location>
</feature>
<reference evidence="5" key="1">
    <citation type="submission" date="2016-06" db="UniProtKB">
        <authorList>
            <consortium name="WormBaseParasite"/>
        </authorList>
    </citation>
    <scope>IDENTIFICATION</scope>
</reference>
<feature type="domain" description="Ig-like" evidence="2">
    <location>
        <begin position="160"/>
        <end position="216"/>
    </location>
</feature>
<evidence type="ECO:0000256" key="1">
    <source>
        <dbReference type="SAM" id="Phobius"/>
    </source>
</evidence>
<keyword evidence="1" id="KW-0812">Transmembrane</keyword>
<organism evidence="5">
    <name type="scientific">Onchocerca flexuosa</name>
    <dbReference type="NCBI Taxonomy" id="387005"/>
    <lineage>
        <taxon>Eukaryota</taxon>
        <taxon>Metazoa</taxon>
        <taxon>Ecdysozoa</taxon>
        <taxon>Nematoda</taxon>
        <taxon>Chromadorea</taxon>
        <taxon>Rhabditida</taxon>
        <taxon>Spirurina</taxon>
        <taxon>Spiruromorpha</taxon>
        <taxon>Filarioidea</taxon>
        <taxon>Onchocercidae</taxon>
        <taxon>Onchocerca</taxon>
    </lineage>
</organism>
<dbReference type="Proteomes" id="UP000267606">
    <property type="component" value="Unassembled WGS sequence"/>
</dbReference>
<name>A0A183HLD0_9BILA</name>